<proteinExistence type="predicted"/>
<reference evidence="1" key="1">
    <citation type="submission" date="2018-05" db="EMBL/GenBank/DDBJ databases">
        <authorList>
            <person name="Lanie J.A."/>
            <person name="Ng W.-L."/>
            <person name="Kazmierczak K.M."/>
            <person name="Andrzejewski T.M."/>
            <person name="Davidsen T.M."/>
            <person name="Wayne K.J."/>
            <person name="Tettelin H."/>
            <person name="Glass J.I."/>
            <person name="Rusch D."/>
            <person name="Podicherti R."/>
            <person name="Tsui H.-C.T."/>
            <person name="Winkler M.E."/>
        </authorList>
    </citation>
    <scope>NUCLEOTIDE SEQUENCE</scope>
</reference>
<gene>
    <name evidence="1" type="ORF">METZ01_LOCUS261482</name>
</gene>
<name>A0A382JA39_9ZZZZ</name>
<evidence type="ECO:0000313" key="1">
    <source>
        <dbReference type="EMBL" id="SVC08628.1"/>
    </source>
</evidence>
<dbReference type="EMBL" id="UINC01072758">
    <property type="protein sequence ID" value="SVC08628.1"/>
    <property type="molecule type" value="Genomic_DNA"/>
</dbReference>
<sequence>MNQERKKLLAPGIKSVLKRYGMKGSIGVHHYSSLVVNLKSGPLDLIGNCNEVCEKRYSNGSNPSWSPHEGDMKINEYWFEEHFSGVCLAFVEELIDAMMACKEIQNHNRSDL</sequence>
<accession>A0A382JA39</accession>
<protein>
    <submittedName>
        <fullName evidence="1">Uncharacterized protein</fullName>
    </submittedName>
</protein>
<dbReference type="AlphaFoldDB" id="A0A382JA39"/>
<organism evidence="1">
    <name type="scientific">marine metagenome</name>
    <dbReference type="NCBI Taxonomy" id="408172"/>
    <lineage>
        <taxon>unclassified sequences</taxon>
        <taxon>metagenomes</taxon>
        <taxon>ecological metagenomes</taxon>
    </lineage>
</organism>
<feature type="non-terminal residue" evidence="1">
    <location>
        <position position="112"/>
    </location>
</feature>